<dbReference type="GO" id="GO:0042941">
    <property type="term" value="P:D-alanine transmembrane transport"/>
    <property type="evidence" value="ECO:0007669"/>
    <property type="project" value="TreeGrafter"/>
</dbReference>
<keyword evidence="5 10" id="KW-0812">Transmembrane</keyword>
<keyword evidence="4" id="KW-0997">Cell inner membrane</keyword>
<evidence type="ECO:0000256" key="2">
    <source>
        <dbReference type="ARBA" id="ARBA00022448"/>
    </source>
</evidence>
<dbReference type="PANTHER" id="PTHR11795:SF371">
    <property type="entry name" value="HIGH-AFFINITY BRANCHED-CHAIN AMINO ACID TRANSPORT SYSTEM PERMEASE PROTEIN LIVH"/>
    <property type="match status" value="1"/>
</dbReference>
<dbReference type="CDD" id="cd06582">
    <property type="entry name" value="TM_PBP1_LivH_like"/>
    <property type="match status" value="1"/>
</dbReference>
<evidence type="ECO:0000313" key="11">
    <source>
        <dbReference type="EMBL" id="SFT65016.1"/>
    </source>
</evidence>
<feature type="transmembrane region" description="Helical" evidence="10">
    <location>
        <begin position="208"/>
        <end position="229"/>
    </location>
</feature>
<evidence type="ECO:0000256" key="7">
    <source>
        <dbReference type="ARBA" id="ARBA00022989"/>
    </source>
</evidence>
<dbReference type="InterPro" id="IPR052157">
    <property type="entry name" value="BCAA_transport_permease"/>
</dbReference>
<keyword evidence="12" id="KW-1185">Reference proteome</keyword>
<sequence>MDYFLQQLINGVTLGSIYGLIAIGYTMVYGIIGMINFAHGDIFMVGSFVALILIVALGITAATPVLLLILALALVLVVAMALTAVWGWTVERIAYRPLRGSFRLAPLITAIGASIALQNFVQVSQGAKNKPLQPLISGGFQLTDGGADGSGFIVNLSYVQILIVVTTVILMVGFTYLINNTNLGRSQRACEQDRKMAALLGVNVDRTISLTFVMGASLAAVAGLMFLLYYGVVDFYIGFLAGVKAFTAAVLGGIGSLPGAMLGGLLIGLIETFWSGYFSVEYKDVAAFSILAIVLIFMPEGLLGQPEVEKV</sequence>
<protein>
    <submittedName>
        <fullName evidence="11">Amino acid/amide ABC transporter membrane protein 1, HAAT family</fullName>
    </submittedName>
</protein>
<feature type="transmembrane region" description="Helical" evidence="10">
    <location>
        <begin position="12"/>
        <end position="35"/>
    </location>
</feature>
<evidence type="ECO:0000313" key="12">
    <source>
        <dbReference type="Proteomes" id="UP000183371"/>
    </source>
</evidence>
<name>A0A1I6ZQN6_9HYPH</name>
<keyword evidence="8 10" id="KW-0472">Membrane</keyword>
<dbReference type="GO" id="GO:1903806">
    <property type="term" value="P:L-isoleucine import across plasma membrane"/>
    <property type="evidence" value="ECO:0007669"/>
    <property type="project" value="TreeGrafter"/>
</dbReference>
<evidence type="ECO:0000256" key="6">
    <source>
        <dbReference type="ARBA" id="ARBA00022970"/>
    </source>
</evidence>
<evidence type="ECO:0000256" key="5">
    <source>
        <dbReference type="ARBA" id="ARBA00022692"/>
    </source>
</evidence>
<dbReference type="AlphaFoldDB" id="A0A1I6ZQN6"/>
<organism evidence="11 12">
    <name type="scientific">Pseudovibrio denitrificans</name>
    <dbReference type="NCBI Taxonomy" id="258256"/>
    <lineage>
        <taxon>Bacteria</taxon>
        <taxon>Pseudomonadati</taxon>
        <taxon>Pseudomonadota</taxon>
        <taxon>Alphaproteobacteria</taxon>
        <taxon>Hyphomicrobiales</taxon>
        <taxon>Stappiaceae</taxon>
        <taxon>Pseudovibrio</taxon>
    </lineage>
</organism>
<evidence type="ECO:0000256" key="10">
    <source>
        <dbReference type="SAM" id="Phobius"/>
    </source>
</evidence>
<feature type="transmembrane region" description="Helical" evidence="10">
    <location>
        <begin position="285"/>
        <end position="303"/>
    </location>
</feature>
<dbReference type="RefSeq" id="WP_008548160.1">
    <property type="nucleotide sequence ID" value="NZ_FPBD01000002.1"/>
</dbReference>
<dbReference type="EMBL" id="FPBD01000002">
    <property type="protein sequence ID" value="SFT65016.1"/>
    <property type="molecule type" value="Genomic_DNA"/>
</dbReference>
<comment type="similarity">
    <text evidence="9">Belongs to the binding-protein-dependent transport system permease family. LivHM subfamily.</text>
</comment>
<comment type="subcellular location">
    <subcellularLocation>
        <location evidence="1">Cell membrane</location>
        <topology evidence="1">Multi-pass membrane protein</topology>
    </subcellularLocation>
</comment>
<dbReference type="GO" id="GO:0015192">
    <property type="term" value="F:L-phenylalanine transmembrane transporter activity"/>
    <property type="evidence" value="ECO:0007669"/>
    <property type="project" value="TreeGrafter"/>
</dbReference>
<feature type="transmembrane region" description="Helical" evidence="10">
    <location>
        <begin position="65"/>
        <end position="90"/>
    </location>
</feature>
<evidence type="ECO:0000256" key="8">
    <source>
        <dbReference type="ARBA" id="ARBA00023136"/>
    </source>
</evidence>
<evidence type="ECO:0000256" key="4">
    <source>
        <dbReference type="ARBA" id="ARBA00022519"/>
    </source>
</evidence>
<evidence type="ECO:0000256" key="9">
    <source>
        <dbReference type="ARBA" id="ARBA00037998"/>
    </source>
</evidence>
<evidence type="ECO:0000256" key="1">
    <source>
        <dbReference type="ARBA" id="ARBA00004651"/>
    </source>
</evidence>
<dbReference type="InterPro" id="IPR001851">
    <property type="entry name" value="ABC_transp_permease"/>
</dbReference>
<feature type="transmembrane region" description="Helical" evidence="10">
    <location>
        <begin position="158"/>
        <end position="178"/>
    </location>
</feature>
<gene>
    <name evidence="11" type="ORF">SAMN05444141_102537</name>
</gene>
<feature type="transmembrane region" description="Helical" evidence="10">
    <location>
        <begin position="42"/>
        <end position="59"/>
    </location>
</feature>
<dbReference type="Proteomes" id="UP000183371">
    <property type="component" value="Unassembled WGS sequence"/>
</dbReference>
<feature type="transmembrane region" description="Helical" evidence="10">
    <location>
        <begin position="102"/>
        <end position="121"/>
    </location>
</feature>
<dbReference type="GO" id="GO:0015190">
    <property type="term" value="F:L-leucine transmembrane transporter activity"/>
    <property type="evidence" value="ECO:0007669"/>
    <property type="project" value="TreeGrafter"/>
</dbReference>
<evidence type="ECO:0000256" key="3">
    <source>
        <dbReference type="ARBA" id="ARBA00022475"/>
    </source>
</evidence>
<dbReference type="GO" id="GO:0005304">
    <property type="term" value="F:L-valine transmembrane transporter activity"/>
    <property type="evidence" value="ECO:0007669"/>
    <property type="project" value="TreeGrafter"/>
</dbReference>
<keyword evidence="6" id="KW-0029">Amino-acid transport</keyword>
<keyword evidence="2" id="KW-0813">Transport</keyword>
<dbReference type="GO" id="GO:0015188">
    <property type="term" value="F:L-isoleucine transmembrane transporter activity"/>
    <property type="evidence" value="ECO:0007669"/>
    <property type="project" value="TreeGrafter"/>
</dbReference>
<dbReference type="GO" id="GO:0005886">
    <property type="term" value="C:plasma membrane"/>
    <property type="evidence" value="ECO:0007669"/>
    <property type="project" value="UniProtKB-SubCell"/>
</dbReference>
<keyword evidence="7 10" id="KW-1133">Transmembrane helix</keyword>
<proteinExistence type="inferred from homology"/>
<reference evidence="12" key="1">
    <citation type="submission" date="2016-10" db="EMBL/GenBank/DDBJ databases">
        <authorList>
            <person name="Varghese N."/>
            <person name="Submissions S."/>
        </authorList>
    </citation>
    <scope>NUCLEOTIDE SEQUENCE [LARGE SCALE GENOMIC DNA]</scope>
    <source>
        <strain evidence="12">DSM 17465</strain>
    </source>
</reference>
<keyword evidence="3" id="KW-1003">Cell membrane</keyword>
<dbReference type="GO" id="GO:0015808">
    <property type="term" value="P:L-alanine transport"/>
    <property type="evidence" value="ECO:0007669"/>
    <property type="project" value="TreeGrafter"/>
</dbReference>
<accession>A0A1I6ZQN6</accession>
<dbReference type="PANTHER" id="PTHR11795">
    <property type="entry name" value="BRANCHED-CHAIN AMINO ACID TRANSPORT SYSTEM PERMEASE PROTEIN LIVH"/>
    <property type="match status" value="1"/>
</dbReference>
<dbReference type="Pfam" id="PF02653">
    <property type="entry name" value="BPD_transp_2"/>
    <property type="match status" value="1"/>
</dbReference>